<dbReference type="InterPro" id="IPR000792">
    <property type="entry name" value="Tscrpt_reg_LuxR_C"/>
</dbReference>
<dbReference type="SMART" id="SM00421">
    <property type="entry name" value="HTH_LUXR"/>
    <property type="match status" value="1"/>
</dbReference>
<name>A0A9X4KNA5_9BACL</name>
<comment type="caution">
    <text evidence="5">The sequence shown here is derived from an EMBL/GenBank/DDBJ whole genome shotgun (WGS) entry which is preliminary data.</text>
</comment>
<dbReference type="Pfam" id="PF00196">
    <property type="entry name" value="GerE"/>
    <property type="match status" value="1"/>
</dbReference>
<evidence type="ECO:0000313" key="6">
    <source>
        <dbReference type="Proteomes" id="UP001153387"/>
    </source>
</evidence>
<evidence type="ECO:0000256" key="2">
    <source>
        <dbReference type="ARBA" id="ARBA00023125"/>
    </source>
</evidence>
<dbReference type="PROSITE" id="PS00622">
    <property type="entry name" value="HTH_LUXR_1"/>
    <property type="match status" value="1"/>
</dbReference>
<dbReference type="Proteomes" id="UP001153387">
    <property type="component" value="Unassembled WGS sequence"/>
</dbReference>
<dbReference type="SUPFAM" id="SSF46894">
    <property type="entry name" value="C-terminal effector domain of the bipartite response regulators"/>
    <property type="match status" value="1"/>
</dbReference>
<dbReference type="EMBL" id="JAPDHZ010000008">
    <property type="protein sequence ID" value="MDG0795163.1"/>
    <property type="molecule type" value="Genomic_DNA"/>
</dbReference>
<dbReference type="InterPro" id="IPR036388">
    <property type="entry name" value="WH-like_DNA-bd_sf"/>
</dbReference>
<keyword evidence="2" id="KW-0238">DNA-binding</keyword>
<accession>A0A9X4KNA5</accession>
<dbReference type="CDD" id="cd06170">
    <property type="entry name" value="LuxR_C_like"/>
    <property type="match status" value="1"/>
</dbReference>
<dbReference type="GO" id="GO:0006355">
    <property type="term" value="P:regulation of DNA-templated transcription"/>
    <property type="evidence" value="ECO:0007669"/>
    <property type="project" value="InterPro"/>
</dbReference>
<organism evidence="5 6">
    <name type="scientific">Cohnella ginsengisoli</name>
    <dbReference type="NCBI Taxonomy" id="425004"/>
    <lineage>
        <taxon>Bacteria</taxon>
        <taxon>Bacillati</taxon>
        <taxon>Bacillota</taxon>
        <taxon>Bacilli</taxon>
        <taxon>Bacillales</taxon>
        <taxon>Paenibacillaceae</taxon>
        <taxon>Cohnella</taxon>
    </lineage>
</organism>
<dbReference type="PANTHER" id="PTHR44688:SF16">
    <property type="entry name" value="DNA-BINDING TRANSCRIPTIONAL ACTIVATOR DEVR_DOSR"/>
    <property type="match status" value="1"/>
</dbReference>
<proteinExistence type="predicted"/>
<dbReference type="Gene3D" id="1.10.10.10">
    <property type="entry name" value="Winged helix-like DNA-binding domain superfamily/Winged helix DNA-binding domain"/>
    <property type="match status" value="1"/>
</dbReference>
<evidence type="ECO:0000259" key="4">
    <source>
        <dbReference type="PROSITE" id="PS50043"/>
    </source>
</evidence>
<dbReference type="GO" id="GO:0003677">
    <property type="term" value="F:DNA binding"/>
    <property type="evidence" value="ECO:0007669"/>
    <property type="project" value="UniProtKB-KW"/>
</dbReference>
<gene>
    <name evidence="5" type="ORF">OMP38_33310</name>
</gene>
<dbReference type="PANTHER" id="PTHR44688">
    <property type="entry name" value="DNA-BINDING TRANSCRIPTIONAL ACTIVATOR DEVR_DOSR"/>
    <property type="match status" value="1"/>
</dbReference>
<dbReference type="PROSITE" id="PS50043">
    <property type="entry name" value="HTH_LUXR_2"/>
    <property type="match status" value="1"/>
</dbReference>
<keyword evidence="3" id="KW-0804">Transcription</keyword>
<dbReference type="PRINTS" id="PR00038">
    <property type="entry name" value="HTHLUXR"/>
</dbReference>
<dbReference type="AlphaFoldDB" id="A0A9X4KNA5"/>
<evidence type="ECO:0000313" key="5">
    <source>
        <dbReference type="EMBL" id="MDG0795163.1"/>
    </source>
</evidence>
<reference evidence="5 6" key="1">
    <citation type="submission" date="2022-10" db="EMBL/GenBank/DDBJ databases">
        <title>Comparative genomic analysis of Cohnella hashimotonis sp. nov., isolated from the International Space Station.</title>
        <authorList>
            <person name="Simpson A."/>
            <person name="Venkateswaran K."/>
        </authorList>
    </citation>
    <scope>NUCLEOTIDE SEQUENCE [LARGE SCALE GENOMIC DNA]</scope>
    <source>
        <strain evidence="5 6">DSM 18997</strain>
    </source>
</reference>
<keyword evidence="1" id="KW-0805">Transcription regulation</keyword>
<sequence>MVVALTSREVDILRLMGEGLSNKQIAFQLSITEGTVKTHVINVYGKLQVNKRVQAINKAKELQLLN</sequence>
<keyword evidence="6" id="KW-1185">Reference proteome</keyword>
<evidence type="ECO:0000256" key="1">
    <source>
        <dbReference type="ARBA" id="ARBA00023015"/>
    </source>
</evidence>
<dbReference type="InterPro" id="IPR016032">
    <property type="entry name" value="Sig_transdc_resp-reg_C-effctor"/>
</dbReference>
<protein>
    <submittedName>
        <fullName evidence="5">Response regulator transcription factor</fullName>
    </submittedName>
</protein>
<evidence type="ECO:0000256" key="3">
    <source>
        <dbReference type="ARBA" id="ARBA00023163"/>
    </source>
</evidence>
<feature type="domain" description="HTH luxR-type" evidence="4">
    <location>
        <begin position="1"/>
        <end position="63"/>
    </location>
</feature>